<dbReference type="Proteomes" id="UP001500280">
    <property type="component" value="Unassembled WGS sequence"/>
</dbReference>
<dbReference type="EMBL" id="BAAANF010000034">
    <property type="protein sequence ID" value="GAA1720347.1"/>
    <property type="molecule type" value="Genomic_DNA"/>
</dbReference>
<feature type="compositionally biased region" description="Basic residues" evidence="1">
    <location>
        <begin position="103"/>
        <end position="112"/>
    </location>
</feature>
<evidence type="ECO:0000256" key="2">
    <source>
        <dbReference type="SAM" id="Phobius"/>
    </source>
</evidence>
<keyword evidence="2" id="KW-0472">Membrane</keyword>
<accession>A0ABP4V975</accession>
<feature type="transmembrane region" description="Helical" evidence="2">
    <location>
        <begin position="20"/>
        <end position="43"/>
    </location>
</feature>
<reference evidence="4" key="1">
    <citation type="journal article" date="2019" name="Int. J. Syst. Evol. Microbiol.">
        <title>The Global Catalogue of Microorganisms (GCM) 10K type strain sequencing project: providing services to taxonomists for standard genome sequencing and annotation.</title>
        <authorList>
            <consortium name="The Broad Institute Genomics Platform"/>
            <consortium name="The Broad Institute Genome Sequencing Center for Infectious Disease"/>
            <person name="Wu L."/>
            <person name="Ma J."/>
        </authorList>
    </citation>
    <scope>NUCLEOTIDE SEQUENCE [LARGE SCALE GENOMIC DNA]</scope>
    <source>
        <strain evidence="4">JCM 14307</strain>
    </source>
</reference>
<sequence length="112" mass="12830">MGDVFVEVRRTGSVEWPYEAAIELMWVTLGVSLLTIPIVFAASRLTYLLIFRRGWTLHITANLRIESFRYPSKAAALADVDRQRALAAEWLPPEPEKPVRLPTRGRSKRRPL</sequence>
<proteinExistence type="predicted"/>
<evidence type="ECO:0000256" key="1">
    <source>
        <dbReference type="SAM" id="MobiDB-lite"/>
    </source>
</evidence>
<comment type="caution">
    <text evidence="3">The sequence shown here is derived from an EMBL/GenBank/DDBJ whole genome shotgun (WGS) entry which is preliminary data.</text>
</comment>
<dbReference type="RefSeq" id="WP_344165386.1">
    <property type="nucleotide sequence ID" value="NZ_BAAANF010000034.1"/>
</dbReference>
<keyword evidence="2" id="KW-1133">Transmembrane helix</keyword>
<evidence type="ECO:0000313" key="4">
    <source>
        <dbReference type="Proteomes" id="UP001500280"/>
    </source>
</evidence>
<keyword evidence="4" id="KW-1185">Reference proteome</keyword>
<evidence type="ECO:0000313" key="3">
    <source>
        <dbReference type="EMBL" id="GAA1720347.1"/>
    </source>
</evidence>
<organism evidence="3 4">
    <name type="scientific">Kribbella yunnanensis</name>
    <dbReference type="NCBI Taxonomy" id="190194"/>
    <lineage>
        <taxon>Bacteria</taxon>
        <taxon>Bacillati</taxon>
        <taxon>Actinomycetota</taxon>
        <taxon>Actinomycetes</taxon>
        <taxon>Propionibacteriales</taxon>
        <taxon>Kribbellaceae</taxon>
        <taxon>Kribbella</taxon>
    </lineage>
</organism>
<evidence type="ECO:0008006" key="5">
    <source>
        <dbReference type="Google" id="ProtNLM"/>
    </source>
</evidence>
<keyword evidence="2" id="KW-0812">Transmembrane</keyword>
<feature type="region of interest" description="Disordered" evidence="1">
    <location>
        <begin position="89"/>
        <end position="112"/>
    </location>
</feature>
<protein>
    <recommendedName>
        <fullName evidence="5">DUF983 domain-containing protein</fullName>
    </recommendedName>
</protein>
<name>A0ABP4V975_9ACTN</name>
<gene>
    <name evidence="3" type="ORF">GCM10009745_81800</name>
</gene>